<reference evidence="2" key="2">
    <citation type="submission" date="2020-06" db="EMBL/GenBank/DDBJ databases">
        <authorList>
            <person name="Sheffer M."/>
        </authorList>
    </citation>
    <scope>NUCLEOTIDE SEQUENCE</scope>
</reference>
<protein>
    <submittedName>
        <fullName evidence="2">Uncharacterized protein</fullName>
    </submittedName>
</protein>
<comment type="caution">
    <text evidence="2">The sequence shown here is derived from an EMBL/GenBank/DDBJ whole genome shotgun (WGS) entry which is preliminary data.</text>
</comment>
<feature type="compositionally biased region" description="Basic and acidic residues" evidence="1">
    <location>
        <begin position="119"/>
        <end position="137"/>
    </location>
</feature>
<proteinExistence type="predicted"/>
<keyword evidence="3" id="KW-1185">Reference proteome</keyword>
<dbReference type="EMBL" id="JABXBU010000011">
    <property type="protein sequence ID" value="KAF8791235.1"/>
    <property type="molecule type" value="Genomic_DNA"/>
</dbReference>
<organism evidence="2 3">
    <name type="scientific">Argiope bruennichi</name>
    <name type="common">Wasp spider</name>
    <name type="synonym">Aranea bruennichi</name>
    <dbReference type="NCBI Taxonomy" id="94029"/>
    <lineage>
        <taxon>Eukaryota</taxon>
        <taxon>Metazoa</taxon>
        <taxon>Ecdysozoa</taxon>
        <taxon>Arthropoda</taxon>
        <taxon>Chelicerata</taxon>
        <taxon>Arachnida</taxon>
        <taxon>Araneae</taxon>
        <taxon>Araneomorphae</taxon>
        <taxon>Entelegynae</taxon>
        <taxon>Araneoidea</taxon>
        <taxon>Araneidae</taxon>
        <taxon>Argiope</taxon>
    </lineage>
</organism>
<dbReference type="Proteomes" id="UP000807504">
    <property type="component" value="Unassembled WGS sequence"/>
</dbReference>
<reference evidence="2" key="1">
    <citation type="journal article" date="2020" name="bioRxiv">
        <title>Chromosome-level reference genome of the European wasp spider Argiope bruennichi: a resource for studies on range expansion and evolutionary adaptation.</title>
        <authorList>
            <person name="Sheffer M.M."/>
            <person name="Hoppe A."/>
            <person name="Krehenwinkel H."/>
            <person name="Uhl G."/>
            <person name="Kuss A.W."/>
            <person name="Jensen L."/>
            <person name="Jensen C."/>
            <person name="Gillespie R.G."/>
            <person name="Hoff K.J."/>
            <person name="Prost S."/>
        </authorList>
    </citation>
    <scope>NUCLEOTIDE SEQUENCE</scope>
</reference>
<sequence>MDRKNVEIFSPIKNFDEGKNKRRTDSFSKFLKGPEAFKNSSTKAEENVNEEILSIKNIASKTVQDKSTESEVISSFSQDDSFVSCPGSDNSLKKVDKSDNSQSCSSKKKDLSNTFVTAIHKEINQQSDAERNTERKHASSTNSLQLHSIENSVQPAAIAVSETSRTKEIRNTNPPSSLNQHKQSSQSGTAVVSETSGSKEIKKTDYPSSLSQRNPLSQIQSRIEKMVSDALETQVENLHQLMWYHHCNLLKALYANKETLEHRQALERETLCKIMEELAEENRQLRNAAFDQ</sequence>
<dbReference type="AlphaFoldDB" id="A0A8T0FLH5"/>
<name>A0A8T0FLH5_ARGBR</name>
<feature type="compositionally biased region" description="Polar residues" evidence="1">
    <location>
        <begin position="171"/>
        <end position="196"/>
    </location>
</feature>
<feature type="compositionally biased region" description="Polar residues" evidence="1">
    <location>
        <begin position="139"/>
        <end position="154"/>
    </location>
</feature>
<feature type="region of interest" description="Disordered" evidence="1">
    <location>
        <begin position="75"/>
        <end position="216"/>
    </location>
</feature>
<evidence type="ECO:0000256" key="1">
    <source>
        <dbReference type="SAM" id="MobiDB-lite"/>
    </source>
</evidence>
<feature type="compositionally biased region" description="Polar residues" evidence="1">
    <location>
        <begin position="206"/>
        <end position="216"/>
    </location>
</feature>
<accession>A0A8T0FLH5</accession>
<evidence type="ECO:0000313" key="2">
    <source>
        <dbReference type="EMBL" id="KAF8791235.1"/>
    </source>
</evidence>
<evidence type="ECO:0000313" key="3">
    <source>
        <dbReference type="Proteomes" id="UP000807504"/>
    </source>
</evidence>
<gene>
    <name evidence="2" type="ORF">HNY73_006131</name>
</gene>